<evidence type="ECO:0000256" key="4">
    <source>
        <dbReference type="ARBA" id="ARBA00023002"/>
    </source>
</evidence>
<dbReference type="HOGENOM" id="CLU_017779_0_1_3"/>
<dbReference type="InterPro" id="IPR004113">
    <property type="entry name" value="FAD-bd_oxidored_4_C"/>
</dbReference>
<dbReference type="Proteomes" id="UP000008206">
    <property type="component" value="Chromosome"/>
</dbReference>
<keyword evidence="2" id="KW-0285">Flavoprotein</keyword>
<dbReference type="InterPro" id="IPR016164">
    <property type="entry name" value="FAD-linked_Oxase-like_C"/>
</dbReference>
<dbReference type="SUPFAM" id="SSF56176">
    <property type="entry name" value="FAD-binding/transporter-associated domain-like"/>
    <property type="match status" value="1"/>
</dbReference>
<evidence type="ECO:0000256" key="3">
    <source>
        <dbReference type="ARBA" id="ARBA00022827"/>
    </source>
</evidence>
<keyword evidence="3" id="KW-0274">FAD</keyword>
<evidence type="ECO:0000256" key="2">
    <source>
        <dbReference type="ARBA" id="ARBA00022630"/>
    </source>
</evidence>
<organism evidence="6 7">
    <name type="scientific">Gloeothece verrucosa (strain PCC 7822)</name>
    <name type="common">Cyanothece sp. (strain PCC 7822)</name>
    <dbReference type="NCBI Taxonomy" id="497965"/>
    <lineage>
        <taxon>Bacteria</taxon>
        <taxon>Bacillati</taxon>
        <taxon>Cyanobacteriota</taxon>
        <taxon>Cyanophyceae</taxon>
        <taxon>Oscillatoriophycideae</taxon>
        <taxon>Chroococcales</taxon>
        <taxon>Aphanothecaceae</taxon>
        <taxon>Gloeothece</taxon>
        <taxon>Gloeothece verrucosa</taxon>
    </lineage>
</organism>
<dbReference type="STRING" id="497965.Cyan7822_1442"/>
<dbReference type="KEGG" id="cyj:Cyan7822_1442"/>
<name>E0UJS7_GLOV7</name>
<dbReference type="RefSeq" id="WP_013321545.1">
    <property type="nucleotide sequence ID" value="NC_014501.1"/>
</dbReference>
<dbReference type="Pfam" id="PF02913">
    <property type="entry name" value="FAD-oxidase_C"/>
    <property type="match status" value="1"/>
</dbReference>
<evidence type="ECO:0000313" key="7">
    <source>
        <dbReference type="Proteomes" id="UP000008206"/>
    </source>
</evidence>
<keyword evidence="4" id="KW-0560">Oxidoreductase</keyword>
<dbReference type="Gene3D" id="1.10.45.10">
    <property type="entry name" value="Vanillyl-alcohol Oxidase, Chain A, domain 4"/>
    <property type="match status" value="1"/>
</dbReference>
<evidence type="ECO:0000256" key="1">
    <source>
        <dbReference type="ARBA" id="ARBA00001974"/>
    </source>
</evidence>
<dbReference type="InterPro" id="IPR016169">
    <property type="entry name" value="FAD-bd_PCMH_sub2"/>
</dbReference>
<dbReference type="PANTHER" id="PTHR11748:SF103">
    <property type="entry name" value="GLYCOLATE OXIDASE SUBUNIT GLCE"/>
    <property type="match status" value="1"/>
</dbReference>
<dbReference type="SUPFAM" id="SSF55103">
    <property type="entry name" value="FAD-linked oxidases, C-terminal domain"/>
    <property type="match status" value="1"/>
</dbReference>
<sequence length="447" mass="48589">MTTANTEDAAKQIAAKLETLLDSQTEIIPWEQVDYHWKQKIESAIASDTPPSYLIYPHTQETLAQIIQTANEQRWAVLPCGSGSKLNWGGLVKNPQLVISTARLNRIIEQATGDLTVTVEAGVKLADLQQTLKQHNQFLPVDPAYPEAATLGGIVATSDTGNWRQGYGGVKDLVLGLSIVRTDGKIAKAGGRVVKNVAGYDMMRLFSGSYSTLGVICQLTFKVYPLLESSQTVVLTGDANGIEKATATIRMSSLTPTAADVLSSGMVHQLGIGKGIGLILRFQGIPESITQQSNQVKMIGQELGLIDSIYREDEENPLWKRLQELITISQTESSVTAKIGIIPTQMISFIRQLDQLTDEQGLGMINLGSGLGSLLLESEAVLSQLSKLRSLLETGQGFLTVLTAPKPIKQQFEPWGYRGNALDLMRNLKQKFDPNNILSPGRFVGGL</sequence>
<reference evidence="7" key="1">
    <citation type="journal article" date="2011" name="MBio">
        <title>Novel metabolic attributes of the genus Cyanothece, comprising a group of unicellular nitrogen-fixing Cyanobacteria.</title>
        <authorList>
            <person name="Bandyopadhyay A."/>
            <person name="Elvitigala T."/>
            <person name="Welsh E."/>
            <person name="Stockel J."/>
            <person name="Liberton M."/>
            <person name="Min H."/>
            <person name="Sherman L.A."/>
            <person name="Pakrasi H.B."/>
        </authorList>
    </citation>
    <scope>NUCLEOTIDE SEQUENCE [LARGE SCALE GENOMIC DNA]</scope>
    <source>
        <strain evidence="7">PCC 7822</strain>
    </source>
</reference>
<dbReference type="GO" id="GO:0016491">
    <property type="term" value="F:oxidoreductase activity"/>
    <property type="evidence" value="ECO:0007669"/>
    <property type="project" value="UniProtKB-KW"/>
</dbReference>
<dbReference type="InterPro" id="IPR006094">
    <property type="entry name" value="Oxid_FAD_bind_N"/>
</dbReference>
<evidence type="ECO:0000313" key="6">
    <source>
        <dbReference type="EMBL" id="ADN13438.1"/>
    </source>
</evidence>
<evidence type="ECO:0000259" key="5">
    <source>
        <dbReference type="PROSITE" id="PS51387"/>
    </source>
</evidence>
<comment type="cofactor">
    <cofactor evidence="1">
        <name>FAD</name>
        <dbReference type="ChEBI" id="CHEBI:57692"/>
    </cofactor>
</comment>
<dbReference type="PROSITE" id="PS51387">
    <property type="entry name" value="FAD_PCMH"/>
    <property type="match status" value="1"/>
</dbReference>
<dbReference type="eggNOG" id="COG0277">
    <property type="taxonomic scope" value="Bacteria"/>
</dbReference>
<dbReference type="EMBL" id="CP002198">
    <property type="protein sequence ID" value="ADN13438.1"/>
    <property type="molecule type" value="Genomic_DNA"/>
</dbReference>
<gene>
    <name evidence="6" type="ordered locus">Cyan7822_1442</name>
</gene>
<dbReference type="OrthoDB" id="9767256at2"/>
<dbReference type="Gene3D" id="3.30.465.10">
    <property type="match status" value="1"/>
</dbReference>
<protein>
    <submittedName>
        <fullName evidence="6">FAD linked oxidase domain protein</fullName>
    </submittedName>
</protein>
<feature type="domain" description="FAD-binding PCMH-type" evidence="5">
    <location>
        <begin position="46"/>
        <end position="226"/>
    </location>
</feature>
<dbReference type="InterPro" id="IPR016171">
    <property type="entry name" value="Vanillyl_alc_oxidase_C-sub2"/>
</dbReference>
<dbReference type="GO" id="GO:0071949">
    <property type="term" value="F:FAD binding"/>
    <property type="evidence" value="ECO:0007669"/>
    <property type="project" value="InterPro"/>
</dbReference>
<dbReference type="PANTHER" id="PTHR11748">
    <property type="entry name" value="D-LACTATE DEHYDROGENASE"/>
    <property type="match status" value="1"/>
</dbReference>
<dbReference type="InterPro" id="IPR036318">
    <property type="entry name" value="FAD-bd_PCMH-like_sf"/>
</dbReference>
<keyword evidence="7" id="KW-1185">Reference proteome</keyword>
<accession>E0UJS7</accession>
<dbReference type="Pfam" id="PF01565">
    <property type="entry name" value="FAD_binding_4"/>
    <property type="match status" value="1"/>
</dbReference>
<dbReference type="InterPro" id="IPR016166">
    <property type="entry name" value="FAD-bd_PCMH"/>
</dbReference>
<dbReference type="AlphaFoldDB" id="E0UJS7"/>
<proteinExistence type="predicted"/>